<dbReference type="Proteomes" id="UP000799755">
    <property type="component" value="Unassembled WGS sequence"/>
</dbReference>
<sequence>MASTYVHIGDLKEIPEDAPPTLHFLRSFISALDGTSHTTRSLHFSPSATIKTNADAPLPFAGMAKMFEMRDQMTASFSHTVNRVWIIAEAEDKVTLLMDWSSTTILKGKEDKPAFVAEFAALKLGKAGTEFDEEVQGPRGVNGFWIEKVENWMDPSPVQEARKEILEKAAPKV</sequence>
<evidence type="ECO:0000313" key="2">
    <source>
        <dbReference type="Proteomes" id="UP000799755"/>
    </source>
</evidence>
<dbReference type="EMBL" id="MU003511">
    <property type="protein sequence ID" value="KAF2469636.1"/>
    <property type="molecule type" value="Genomic_DNA"/>
</dbReference>
<keyword evidence="2" id="KW-1185">Reference proteome</keyword>
<name>A0ACB6QRT1_9PLEO</name>
<comment type="caution">
    <text evidence="1">The sequence shown here is derived from an EMBL/GenBank/DDBJ whole genome shotgun (WGS) entry which is preliminary data.</text>
</comment>
<organism evidence="1 2">
    <name type="scientific">Lindgomyces ingoldianus</name>
    <dbReference type="NCBI Taxonomy" id="673940"/>
    <lineage>
        <taxon>Eukaryota</taxon>
        <taxon>Fungi</taxon>
        <taxon>Dikarya</taxon>
        <taxon>Ascomycota</taxon>
        <taxon>Pezizomycotina</taxon>
        <taxon>Dothideomycetes</taxon>
        <taxon>Pleosporomycetidae</taxon>
        <taxon>Pleosporales</taxon>
        <taxon>Lindgomycetaceae</taxon>
        <taxon>Lindgomyces</taxon>
    </lineage>
</organism>
<proteinExistence type="predicted"/>
<protein>
    <submittedName>
        <fullName evidence="1">Uncharacterized protein</fullName>
    </submittedName>
</protein>
<evidence type="ECO:0000313" key="1">
    <source>
        <dbReference type="EMBL" id="KAF2469636.1"/>
    </source>
</evidence>
<reference evidence="1" key="1">
    <citation type="journal article" date="2020" name="Stud. Mycol.">
        <title>101 Dothideomycetes genomes: a test case for predicting lifestyles and emergence of pathogens.</title>
        <authorList>
            <person name="Haridas S."/>
            <person name="Albert R."/>
            <person name="Binder M."/>
            <person name="Bloem J."/>
            <person name="Labutti K."/>
            <person name="Salamov A."/>
            <person name="Andreopoulos B."/>
            <person name="Baker S."/>
            <person name="Barry K."/>
            <person name="Bills G."/>
            <person name="Bluhm B."/>
            <person name="Cannon C."/>
            <person name="Castanera R."/>
            <person name="Culley D."/>
            <person name="Daum C."/>
            <person name="Ezra D."/>
            <person name="Gonzalez J."/>
            <person name="Henrissat B."/>
            <person name="Kuo A."/>
            <person name="Liang C."/>
            <person name="Lipzen A."/>
            <person name="Lutzoni F."/>
            <person name="Magnuson J."/>
            <person name="Mondo S."/>
            <person name="Nolan M."/>
            <person name="Ohm R."/>
            <person name="Pangilinan J."/>
            <person name="Park H.-J."/>
            <person name="Ramirez L."/>
            <person name="Alfaro M."/>
            <person name="Sun H."/>
            <person name="Tritt A."/>
            <person name="Yoshinaga Y."/>
            <person name="Zwiers L.-H."/>
            <person name="Turgeon B."/>
            <person name="Goodwin S."/>
            <person name="Spatafora J."/>
            <person name="Crous P."/>
            <person name="Grigoriev I."/>
        </authorList>
    </citation>
    <scope>NUCLEOTIDE SEQUENCE</scope>
    <source>
        <strain evidence="1">ATCC 200398</strain>
    </source>
</reference>
<accession>A0ACB6QRT1</accession>
<gene>
    <name evidence="1" type="ORF">BDR25DRAFT_46688</name>
</gene>